<protein>
    <submittedName>
        <fullName evidence="1">Uncharacterized protein</fullName>
    </submittedName>
</protein>
<evidence type="ECO:0000313" key="1">
    <source>
        <dbReference type="EMBL" id="HHS52636.1"/>
    </source>
</evidence>
<dbReference type="EMBL" id="DTLI01000169">
    <property type="protein sequence ID" value="HHS52636.1"/>
    <property type="molecule type" value="Genomic_DNA"/>
</dbReference>
<gene>
    <name evidence="1" type="ORF">ENW73_07215</name>
</gene>
<dbReference type="AlphaFoldDB" id="A0A7C6EC90"/>
<comment type="caution">
    <text evidence="1">The sequence shown here is derived from an EMBL/GenBank/DDBJ whole genome shotgun (WGS) entry which is preliminary data.</text>
</comment>
<accession>A0A7C6EC90</accession>
<proteinExistence type="predicted"/>
<organism evidence="1">
    <name type="scientific">candidate division WOR-3 bacterium</name>
    <dbReference type="NCBI Taxonomy" id="2052148"/>
    <lineage>
        <taxon>Bacteria</taxon>
        <taxon>Bacteria division WOR-3</taxon>
    </lineage>
</organism>
<reference evidence="1" key="1">
    <citation type="journal article" date="2020" name="mSystems">
        <title>Genome- and Community-Level Interaction Insights into Carbon Utilization and Element Cycling Functions of Hydrothermarchaeota in Hydrothermal Sediment.</title>
        <authorList>
            <person name="Zhou Z."/>
            <person name="Liu Y."/>
            <person name="Xu W."/>
            <person name="Pan J."/>
            <person name="Luo Z.H."/>
            <person name="Li M."/>
        </authorList>
    </citation>
    <scope>NUCLEOTIDE SEQUENCE [LARGE SCALE GENOMIC DNA]</scope>
    <source>
        <strain evidence="1">SpSt-876</strain>
    </source>
</reference>
<sequence length="412" mass="47950">MMILNNIFLPSRTINIIRYVQVRIVLLCSLCAILTCTIQVKMSSHSKKSAYHFKDMLEGLEKYSIVSHQNLIGLPIEVTIVDDKNKPVPYAFLVLRFKEHCDTLETDSLGIVHLTITDSLLGQNPEVRAVKNDISYGTIARLFGEFDTEAKPVVININEFASITKNRMVVLYKLGAEAIAESILTHLNEQKSFIRSQLRLEPIPWGVILIDTPVPVILKQTHFEQDFIRYHLYPISTINIYQEFFVGNFRSLIKNTFLNAIQLSEPSAFWFFNGLADYWTYKYILTINKEERKSYGIFLYDNETNIRLQTFFKRKLVQPVNLLKWKPSDQTDWFFGFQLFLAFWKKIYDDYGYVAVQKFLFEAKQSKLRTSKELVKVLTKYTSDEVNGLLISFSPQLVQEKIKSIQQEVNIK</sequence>
<name>A0A7C6EC90_UNCW3</name>